<evidence type="ECO:0000256" key="1">
    <source>
        <dbReference type="SAM" id="MobiDB-lite"/>
    </source>
</evidence>
<keyword evidence="3" id="KW-1185">Reference proteome</keyword>
<dbReference type="Proteomes" id="UP001283361">
    <property type="component" value="Unassembled WGS sequence"/>
</dbReference>
<dbReference type="AlphaFoldDB" id="A0AAE0YFM1"/>
<sequence>MLHTLTWFVLRTEPWEVFHRKSDKQDTYGISSVLASSGPSTVCAGDLASFFPMFSDSKSSPSPYRDILPAPSFPRHARHQDKPPA</sequence>
<proteinExistence type="predicted"/>
<evidence type="ECO:0000313" key="3">
    <source>
        <dbReference type="Proteomes" id="UP001283361"/>
    </source>
</evidence>
<comment type="caution">
    <text evidence="2">The sequence shown here is derived from an EMBL/GenBank/DDBJ whole genome shotgun (WGS) entry which is preliminary data.</text>
</comment>
<protein>
    <submittedName>
        <fullName evidence="2">Uncharacterized protein</fullName>
    </submittedName>
</protein>
<organism evidence="2 3">
    <name type="scientific">Elysia crispata</name>
    <name type="common">lettuce slug</name>
    <dbReference type="NCBI Taxonomy" id="231223"/>
    <lineage>
        <taxon>Eukaryota</taxon>
        <taxon>Metazoa</taxon>
        <taxon>Spiralia</taxon>
        <taxon>Lophotrochozoa</taxon>
        <taxon>Mollusca</taxon>
        <taxon>Gastropoda</taxon>
        <taxon>Heterobranchia</taxon>
        <taxon>Euthyneura</taxon>
        <taxon>Panpulmonata</taxon>
        <taxon>Sacoglossa</taxon>
        <taxon>Placobranchoidea</taxon>
        <taxon>Plakobranchidae</taxon>
        <taxon>Elysia</taxon>
    </lineage>
</organism>
<evidence type="ECO:0000313" key="2">
    <source>
        <dbReference type="EMBL" id="KAK3743780.1"/>
    </source>
</evidence>
<name>A0AAE0YFM1_9GAST</name>
<gene>
    <name evidence="2" type="ORF">RRG08_043512</name>
</gene>
<feature type="region of interest" description="Disordered" evidence="1">
    <location>
        <begin position="58"/>
        <end position="85"/>
    </location>
</feature>
<dbReference type="EMBL" id="JAWDGP010006298">
    <property type="protein sequence ID" value="KAK3743780.1"/>
    <property type="molecule type" value="Genomic_DNA"/>
</dbReference>
<reference evidence="2" key="1">
    <citation type="journal article" date="2023" name="G3 (Bethesda)">
        <title>A reference genome for the long-term kleptoplast-retaining sea slug Elysia crispata morphotype clarki.</title>
        <authorList>
            <person name="Eastman K.E."/>
            <person name="Pendleton A.L."/>
            <person name="Shaikh M.A."/>
            <person name="Suttiyut T."/>
            <person name="Ogas R."/>
            <person name="Tomko P."/>
            <person name="Gavelis G."/>
            <person name="Widhalm J.R."/>
            <person name="Wisecaver J.H."/>
        </authorList>
    </citation>
    <scope>NUCLEOTIDE SEQUENCE</scope>
    <source>
        <strain evidence="2">ECLA1</strain>
    </source>
</reference>
<accession>A0AAE0YFM1</accession>